<organism evidence="3 4">
    <name type="scientific">Aphanomyces euteiches</name>
    <dbReference type="NCBI Taxonomy" id="100861"/>
    <lineage>
        <taxon>Eukaryota</taxon>
        <taxon>Sar</taxon>
        <taxon>Stramenopiles</taxon>
        <taxon>Oomycota</taxon>
        <taxon>Saprolegniomycetes</taxon>
        <taxon>Saprolegniales</taxon>
        <taxon>Verrucalvaceae</taxon>
        <taxon>Aphanomyces</taxon>
    </lineage>
</organism>
<evidence type="ECO:0000256" key="1">
    <source>
        <dbReference type="SAM" id="MobiDB-lite"/>
    </source>
</evidence>
<dbReference type="Proteomes" id="UP000481153">
    <property type="component" value="Unassembled WGS sequence"/>
</dbReference>
<evidence type="ECO:0000313" key="3">
    <source>
        <dbReference type="EMBL" id="KAF0729572.1"/>
    </source>
</evidence>
<protein>
    <recommendedName>
        <fullName evidence="2">Myb/SANT-like domain-containing protein</fullName>
    </recommendedName>
</protein>
<dbReference type="VEuPathDB" id="FungiDB:AeMF1_005737"/>
<dbReference type="PANTHER" id="PTHR46929:SF3">
    <property type="entry name" value="MYB_SANT-LIKE DOMAIN-CONTAINING PROTEIN"/>
    <property type="match status" value="1"/>
</dbReference>
<dbReference type="PANTHER" id="PTHR46929">
    <property type="entry name" value="EXPRESSED PROTEIN"/>
    <property type="match status" value="1"/>
</dbReference>
<keyword evidence="4" id="KW-1185">Reference proteome</keyword>
<sequence length="302" mass="33949">MTLWTQELDQVRLNEMIHQANVLGKRSNSGFKKEAWAAALKKLNMKTNCSFTMPQLKSHNATMREHYSIISTMSDASGMGWESERCMVVCLDTTWDAYLATKPKKYQQWKNKPFPLFHLCESFYKGTLATGKGDRVAGNLNHRATSYISDDCQSEAKQDALLDVDFGQHRPRPEFDLDYSDRDDSMASSRRAPPSPQSPPSKRHRGALGSDMLVEMKKQKEDTATQFEVLCGLLKSSPSGASKTLTRTEQAVGILQTDFEAMPMHRLVAACDVLEVEANASVFLQLKGELRNAWLEHKQGPP</sequence>
<evidence type="ECO:0000313" key="4">
    <source>
        <dbReference type="Proteomes" id="UP000481153"/>
    </source>
</evidence>
<proteinExistence type="predicted"/>
<dbReference type="EMBL" id="VJMJ01000163">
    <property type="protein sequence ID" value="KAF0729572.1"/>
    <property type="molecule type" value="Genomic_DNA"/>
</dbReference>
<reference evidence="3 4" key="1">
    <citation type="submission" date="2019-07" db="EMBL/GenBank/DDBJ databases">
        <title>Genomics analysis of Aphanomyces spp. identifies a new class of oomycete effector associated with host adaptation.</title>
        <authorList>
            <person name="Gaulin E."/>
        </authorList>
    </citation>
    <scope>NUCLEOTIDE SEQUENCE [LARGE SCALE GENOMIC DNA]</scope>
    <source>
        <strain evidence="3 4">ATCC 201684</strain>
    </source>
</reference>
<dbReference type="AlphaFoldDB" id="A0A6G0WQ69"/>
<evidence type="ECO:0000259" key="2">
    <source>
        <dbReference type="Pfam" id="PF12776"/>
    </source>
</evidence>
<gene>
    <name evidence="3" type="ORF">Ae201684_012840</name>
</gene>
<comment type="caution">
    <text evidence="3">The sequence shown here is derived from an EMBL/GenBank/DDBJ whole genome shotgun (WGS) entry which is preliminary data.</text>
</comment>
<feature type="compositionally biased region" description="Basic and acidic residues" evidence="1">
    <location>
        <begin position="163"/>
        <end position="185"/>
    </location>
</feature>
<dbReference type="InterPro" id="IPR024752">
    <property type="entry name" value="Myb/SANT-like_dom"/>
</dbReference>
<accession>A0A6G0WQ69</accession>
<name>A0A6G0WQ69_9STRA</name>
<dbReference type="Pfam" id="PF12776">
    <property type="entry name" value="Myb_DNA-bind_3"/>
    <property type="match status" value="1"/>
</dbReference>
<feature type="region of interest" description="Disordered" evidence="1">
    <location>
        <begin position="163"/>
        <end position="206"/>
    </location>
</feature>
<feature type="domain" description="Myb/SANT-like" evidence="2">
    <location>
        <begin position="4"/>
        <end position="98"/>
    </location>
</feature>